<evidence type="ECO:0000256" key="5">
    <source>
        <dbReference type="ARBA" id="ARBA00022679"/>
    </source>
</evidence>
<comment type="function">
    <text evidence="7 9">Catalyzes the formation of 6,7-dimethyl-8-ribityllumazine by condensation of 5-amino-6-(D-ribitylamino)uracil with 3,4-dihydroxy-2-butanone 4-phosphate. This is the penultimate step in the biosynthesis of riboflavin.</text>
</comment>
<proteinExistence type="inferred from homology"/>
<dbReference type="GO" id="GO:0009231">
    <property type="term" value="P:riboflavin biosynthetic process"/>
    <property type="evidence" value="ECO:0007669"/>
    <property type="project" value="UniProtKB-UniRule"/>
</dbReference>
<comment type="similarity">
    <text evidence="2 9">Belongs to the DMRL synthase family.</text>
</comment>
<dbReference type="EC" id="2.5.1.78" evidence="3 9"/>
<dbReference type="Proteomes" id="UP000031307">
    <property type="component" value="Unassembled WGS sequence"/>
</dbReference>
<name>A0A0C1CA82_9BACT</name>
<dbReference type="PANTHER" id="PTHR21058">
    <property type="entry name" value="6,7-DIMETHYL-8-RIBITYLLUMAZINE SYNTHASE DMRL SYNTHASE LUMAZINE SYNTHASE"/>
    <property type="match status" value="1"/>
</dbReference>
<reference evidence="10 11" key="1">
    <citation type="journal article" date="2014" name="Mol. Biol. Evol.">
        <title>Massive expansion of Ubiquitination-related gene families within the Chlamydiae.</title>
        <authorList>
            <person name="Domman D."/>
            <person name="Collingro A."/>
            <person name="Lagkouvardos I."/>
            <person name="Gehre L."/>
            <person name="Weinmaier T."/>
            <person name="Rattei T."/>
            <person name="Subtil A."/>
            <person name="Horn M."/>
        </authorList>
    </citation>
    <scope>NUCLEOTIDE SEQUENCE [LARGE SCALE GENOMIC DNA]</scope>
    <source>
        <strain evidence="10 11">OEW1</strain>
    </source>
</reference>
<dbReference type="NCBIfam" id="TIGR00114">
    <property type="entry name" value="lumazine-synth"/>
    <property type="match status" value="1"/>
</dbReference>
<feature type="binding site" evidence="9">
    <location>
        <position position="133"/>
    </location>
    <ligand>
        <name>(2S)-2-hydroxy-3-oxobutyl phosphate</name>
        <dbReference type="ChEBI" id="CHEBI:58830"/>
    </ligand>
</feature>
<dbReference type="SUPFAM" id="SSF52121">
    <property type="entry name" value="Lumazine synthase"/>
    <property type="match status" value="1"/>
</dbReference>
<dbReference type="GO" id="GO:0009349">
    <property type="term" value="C:riboflavin synthase complex"/>
    <property type="evidence" value="ECO:0007669"/>
    <property type="project" value="UniProtKB-UniRule"/>
</dbReference>
<evidence type="ECO:0000256" key="3">
    <source>
        <dbReference type="ARBA" id="ARBA00012664"/>
    </source>
</evidence>
<comment type="pathway">
    <text evidence="1 9">Cofactor biosynthesis; riboflavin biosynthesis; riboflavin from 2-hydroxy-3-oxobutyl phosphate and 5-amino-6-(D-ribitylamino)uracil: step 1/2.</text>
</comment>
<comment type="catalytic activity">
    <reaction evidence="6 9">
        <text>(2S)-2-hydroxy-3-oxobutyl phosphate + 5-amino-6-(D-ribitylamino)uracil = 6,7-dimethyl-8-(1-D-ribityl)lumazine + phosphate + 2 H2O + H(+)</text>
        <dbReference type="Rhea" id="RHEA:26152"/>
        <dbReference type="ChEBI" id="CHEBI:15377"/>
        <dbReference type="ChEBI" id="CHEBI:15378"/>
        <dbReference type="ChEBI" id="CHEBI:15934"/>
        <dbReference type="ChEBI" id="CHEBI:43474"/>
        <dbReference type="ChEBI" id="CHEBI:58201"/>
        <dbReference type="ChEBI" id="CHEBI:58830"/>
        <dbReference type="EC" id="2.5.1.78"/>
    </reaction>
</comment>
<evidence type="ECO:0000256" key="8">
    <source>
        <dbReference type="ARBA" id="ARBA00072606"/>
    </source>
</evidence>
<dbReference type="AlphaFoldDB" id="A0A0C1CA82"/>
<dbReference type="FunFam" id="3.40.50.960:FF:000001">
    <property type="entry name" value="6,7-dimethyl-8-ribityllumazine synthase"/>
    <property type="match status" value="1"/>
</dbReference>
<comment type="caution">
    <text evidence="10">The sequence shown here is derived from an EMBL/GenBank/DDBJ whole genome shotgun (WGS) entry which is preliminary data.</text>
</comment>
<feature type="binding site" evidence="9">
    <location>
        <begin position="86"/>
        <end position="88"/>
    </location>
    <ligand>
        <name>5-amino-6-(D-ribitylamino)uracil</name>
        <dbReference type="ChEBI" id="CHEBI:15934"/>
    </ligand>
</feature>
<evidence type="ECO:0000256" key="6">
    <source>
        <dbReference type="ARBA" id="ARBA00048785"/>
    </source>
</evidence>
<protein>
    <recommendedName>
        <fullName evidence="8 9">6,7-dimethyl-8-ribityllumazine synthase</fullName>
        <shortName evidence="9">DMRL synthase</shortName>
        <shortName evidence="9">LS</shortName>
        <shortName evidence="9">Lumazine synthase</shortName>
        <ecNumber evidence="3 9">2.5.1.78</ecNumber>
    </recommendedName>
</protein>
<dbReference type="UniPathway" id="UPA00275">
    <property type="reaction ID" value="UER00404"/>
</dbReference>
<dbReference type="PANTHER" id="PTHR21058:SF0">
    <property type="entry name" value="6,7-DIMETHYL-8-RIBITYLLUMAZINE SYNTHASE"/>
    <property type="match status" value="1"/>
</dbReference>
<dbReference type="GO" id="GO:0005829">
    <property type="term" value="C:cytosol"/>
    <property type="evidence" value="ECO:0007669"/>
    <property type="project" value="TreeGrafter"/>
</dbReference>
<dbReference type="EMBL" id="JSAM01000055">
    <property type="protein sequence ID" value="KIA77910.1"/>
    <property type="molecule type" value="Genomic_DNA"/>
</dbReference>
<dbReference type="NCBIfam" id="NF000812">
    <property type="entry name" value="PRK00061.1-4"/>
    <property type="match status" value="1"/>
</dbReference>
<evidence type="ECO:0000256" key="1">
    <source>
        <dbReference type="ARBA" id="ARBA00004917"/>
    </source>
</evidence>
<dbReference type="Gene3D" id="3.40.50.960">
    <property type="entry name" value="Lumazine/riboflavin synthase"/>
    <property type="match status" value="1"/>
</dbReference>
<feature type="active site" description="Proton donor" evidence="9">
    <location>
        <position position="94"/>
    </location>
</feature>
<feature type="binding site" evidence="9">
    <location>
        <begin position="91"/>
        <end position="92"/>
    </location>
    <ligand>
        <name>(2S)-2-hydroxy-3-oxobutyl phosphate</name>
        <dbReference type="ChEBI" id="CHEBI:58830"/>
    </ligand>
</feature>
<dbReference type="CDD" id="cd09209">
    <property type="entry name" value="Lumazine_synthase-I"/>
    <property type="match status" value="1"/>
</dbReference>
<accession>A0A0C1CA82</accession>
<keyword evidence="4 9" id="KW-0686">Riboflavin biosynthesis</keyword>
<evidence type="ECO:0000256" key="4">
    <source>
        <dbReference type="ARBA" id="ARBA00022619"/>
    </source>
</evidence>
<dbReference type="PATRIC" id="fig|83552.4.peg.913"/>
<dbReference type="Pfam" id="PF00885">
    <property type="entry name" value="DMRL_synthase"/>
    <property type="match status" value="1"/>
</dbReference>
<organism evidence="10 11">
    <name type="scientific">Parachlamydia acanthamoebae</name>
    <dbReference type="NCBI Taxonomy" id="83552"/>
    <lineage>
        <taxon>Bacteria</taxon>
        <taxon>Pseudomonadati</taxon>
        <taxon>Chlamydiota</taxon>
        <taxon>Chlamydiia</taxon>
        <taxon>Parachlamydiales</taxon>
        <taxon>Parachlamydiaceae</taxon>
        <taxon>Parachlamydia</taxon>
    </lineage>
</organism>
<dbReference type="InterPro" id="IPR036467">
    <property type="entry name" value="LS/RS_sf"/>
</dbReference>
<dbReference type="HAMAP" id="MF_00178">
    <property type="entry name" value="Lumazine_synth"/>
    <property type="match status" value="1"/>
</dbReference>
<sequence>MQNKENFMEISGNFNGKGKRFGIIVARFNELITKSLLSGAIDTLIRHGVDAKQIHTAWVPGSYEIPLIAQKMAESEQYDAIITLGALIRGATAHFDLIASQVSSNLGHIALKTGIPVIFGVLTTDSIEQAMERAGTKHGNKGSEAALAALEMVDLVRQLKT</sequence>
<evidence type="ECO:0000256" key="7">
    <source>
        <dbReference type="ARBA" id="ARBA00058151"/>
    </source>
</evidence>
<dbReference type="GO" id="GO:0000906">
    <property type="term" value="F:6,7-dimethyl-8-ribityllumazine synthase activity"/>
    <property type="evidence" value="ECO:0007669"/>
    <property type="project" value="UniProtKB-UniRule"/>
</dbReference>
<evidence type="ECO:0000256" key="2">
    <source>
        <dbReference type="ARBA" id="ARBA00007424"/>
    </source>
</evidence>
<evidence type="ECO:0000313" key="10">
    <source>
        <dbReference type="EMBL" id="KIA77910.1"/>
    </source>
</evidence>
<feature type="binding site" evidence="9">
    <location>
        <begin position="62"/>
        <end position="64"/>
    </location>
    <ligand>
        <name>5-amino-6-(D-ribitylamino)uracil</name>
        <dbReference type="ChEBI" id="CHEBI:15934"/>
    </ligand>
</feature>
<feature type="binding site" evidence="9">
    <location>
        <position position="119"/>
    </location>
    <ligand>
        <name>5-amino-6-(D-ribitylamino)uracil</name>
        <dbReference type="ChEBI" id="CHEBI:15934"/>
    </ligand>
</feature>
<gene>
    <name evidence="9 10" type="primary">ribH</name>
    <name evidence="10" type="ORF">DB43_FK00150</name>
</gene>
<evidence type="ECO:0000256" key="9">
    <source>
        <dbReference type="HAMAP-Rule" id="MF_00178"/>
    </source>
</evidence>
<keyword evidence="5 9" id="KW-0808">Transferase</keyword>
<dbReference type="InterPro" id="IPR002180">
    <property type="entry name" value="LS/RS"/>
</dbReference>
<evidence type="ECO:0000313" key="11">
    <source>
        <dbReference type="Proteomes" id="UP000031307"/>
    </source>
</evidence>
<feature type="binding site" evidence="9">
    <location>
        <position position="28"/>
    </location>
    <ligand>
        <name>5-amino-6-(D-ribitylamino)uracil</name>
        <dbReference type="ChEBI" id="CHEBI:15934"/>
    </ligand>
</feature>
<dbReference type="InterPro" id="IPR034964">
    <property type="entry name" value="LS"/>
</dbReference>